<evidence type="ECO:0000256" key="3">
    <source>
        <dbReference type="ARBA" id="ARBA00022729"/>
    </source>
</evidence>
<reference evidence="9 11" key="1">
    <citation type="submission" date="2016-11" db="EMBL/GenBank/DDBJ databases">
        <authorList>
            <person name="Jaros S."/>
            <person name="Januszkiewicz K."/>
            <person name="Wedrychowicz H."/>
        </authorList>
    </citation>
    <scope>NUCLEOTIDE SEQUENCE [LARGE SCALE GENOMIC DNA]</scope>
    <source>
        <strain evidence="9 11">DSM 784</strain>
    </source>
</reference>
<keyword evidence="12" id="KW-1185">Reference proteome</keyword>
<keyword evidence="5" id="KW-0998">Cell outer membrane</keyword>
<evidence type="ECO:0000313" key="11">
    <source>
        <dbReference type="Proteomes" id="UP000183788"/>
    </source>
</evidence>
<dbReference type="Pfam" id="PF07980">
    <property type="entry name" value="SusD_RagB"/>
    <property type="match status" value="1"/>
</dbReference>
<dbReference type="InterPro" id="IPR011990">
    <property type="entry name" value="TPR-like_helical_dom_sf"/>
</dbReference>
<evidence type="ECO:0000313" key="12">
    <source>
        <dbReference type="Proteomes" id="UP001326715"/>
    </source>
</evidence>
<feature type="domain" description="RagB/SusD" evidence="7">
    <location>
        <begin position="341"/>
        <end position="542"/>
    </location>
</feature>
<dbReference type="Gene3D" id="1.25.40.390">
    <property type="match status" value="1"/>
</dbReference>
<dbReference type="InterPro" id="IPR012944">
    <property type="entry name" value="SusD_RagB_dom"/>
</dbReference>
<evidence type="ECO:0000313" key="9">
    <source>
        <dbReference type="EMBL" id="SFW32187.1"/>
    </source>
</evidence>
<protein>
    <submittedName>
        <fullName evidence="10">RagB/SusD family nutrient uptake outer membrane protein</fullName>
    </submittedName>
    <submittedName>
        <fullName evidence="9">Starch-binding associating with outer membrane</fullName>
    </submittedName>
</protein>
<evidence type="ECO:0000259" key="7">
    <source>
        <dbReference type="Pfam" id="PF07980"/>
    </source>
</evidence>
<dbReference type="PROSITE" id="PS51257">
    <property type="entry name" value="PROKAR_LIPOPROTEIN"/>
    <property type="match status" value="1"/>
</dbReference>
<keyword evidence="3 6" id="KW-0732">Signal</keyword>
<dbReference type="EMBL" id="FPIZ01000003">
    <property type="protein sequence ID" value="SFW32187.1"/>
    <property type="molecule type" value="Genomic_DNA"/>
</dbReference>
<evidence type="ECO:0000259" key="8">
    <source>
        <dbReference type="Pfam" id="PF14322"/>
    </source>
</evidence>
<feature type="domain" description="SusD-like N-terminal" evidence="8">
    <location>
        <begin position="99"/>
        <end position="221"/>
    </location>
</feature>
<sequence>MKKVILIIAAVGMLFVSACKKQLEETSYSFISPDDFYTSGDDAVTAVNGIYSELYTYDLYTQPFWNLTLLDDDHVSGADWYLGYAGAGNPSTYWGIDRPWSGLYLMISRANTVLEKVPGIASSAITNDLRSRVMGEAWFLRGWAYFQLVQLYGGVPLRMHSLSADPNQNIPRSSVKAVYDTIVSDLKRAEASLFYATDSRSGQTGRVNKGVAQGFLAKVYLTMGSGSLSGNIAVRGGQDNAYYSYTKNVVAGYDSLNSKACYTLARDKALELIQAGQYSLFDNWAAIWTKANRNGKEHLWEIQSLAGSSFVNDLHSYFTAGSYNFGLGAVWMTNNHYKNYEEGLDTRVVDGVTHQYTAYRKTSAGTNYYYPSWESAKYSKDANGNSYYNNGGTDNKAFVNKFSDVSDPAVSTSDAFFPVMRYSEVLLMYAEAENEVNGGPDASAYQYLNQVRQRSKATTAPTGLTQEEFRSFVLEERGREFSLENIRRYDLIRWGVYLQVMNKISLGQDNISKVRTNKNLLLPIPTSELSSNSAITSNNPGW</sequence>
<name>A0A1K1NA01_9BACT</name>
<dbReference type="Pfam" id="PF14322">
    <property type="entry name" value="SusD-like_3"/>
    <property type="match status" value="1"/>
</dbReference>
<dbReference type="AlphaFoldDB" id="A0A1K1NA01"/>
<dbReference type="CDD" id="cd08977">
    <property type="entry name" value="SusD"/>
    <property type="match status" value="1"/>
</dbReference>
<dbReference type="OrthoDB" id="5694214at2"/>
<gene>
    <name evidence="9" type="ORF">SAMN05661012_01096</name>
    <name evidence="10" type="ORF">SR876_05525</name>
</gene>
<organism evidence="9 11">
    <name type="scientific">Chitinophaga sancti</name>
    <dbReference type="NCBI Taxonomy" id="1004"/>
    <lineage>
        <taxon>Bacteria</taxon>
        <taxon>Pseudomonadati</taxon>
        <taxon>Bacteroidota</taxon>
        <taxon>Chitinophagia</taxon>
        <taxon>Chitinophagales</taxon>
        <taxon>Chitinophagaceae</taxon>
        <taxon>Chitinophaga</taxon>
    </lineage>
</organism>
<keyword evidence="4" id="KW-0472">Membrane</keyword>
<evidence type="ECO:0000256" key="2">
    <source>
        <dbReference type="ARBA" id="ARBA00006275"/>
    </source>
</evidence>
<comment type="similarity">
    <text evidence="2">Belongs to the SusD family.</text>
</comment>
<comment type="subcellular location">
    <subcellularLocation>
        <location evidence="1">Cell outer membrane</location>
    </subcellularLocation>
</comment>
<dbReference type="InterPro" id="IPR033985">
    <property type="entry name" value="SusD-like_N"/>
</dbReference>
<accession>A0A1K1NA01</accession>
<dbReference type="Proteomes" id="UP000183788">
    <property type="component" value="Unassembled WGS sequence"/>
</dbReference>
<feature type="signal peptide" evidence="6">
    <location>
        <begin position="1"/>
        <end position="18"/>
    </location>
</feature>
<reference evidence="10 12" key="2">
    <citation type="submission" date="2023-11" db="EMBL/GenBank/DDBJ databases">
        <title>MicrobeMod: A computational toolkit for identifying prokaryotic methylation and restriction-modification with nanopore sequencing.</title>
        <authorList>
            <person name="Crits-Christoph A."/>
            <person name="Kang S.C."/>
            <person name="Lee H."/>
            <person name="Ostrov N."/>
        </authorList>
    </citation>
    <scope>NUCLEOTIDE SEQUENCE [LARGE SCALE GENOMIC DNA]</scope>
    <source>
        <strain evidence="10 12">ATCC 23090</strain>
    </source>
</reference>
<dbReference type="Proteomes" id="UP001326715">
    <property type="component" value="Chromosome"/>
</dbReference>
<proteinExistence type="inferred from homology"/>
<evidence type="ECO:0000313" key="10">
    <source>
        <dbReference type="EMBL" id="WQG90947.1"/>
    </source>
</evidence>
<evidence type="ECO:0000256" key="4">
    <source>
        <dbReference type="ARBA" id="ARBA00023136"/>
    </source>
</evidence>
<evidence type="ECO:0000256" key="6">
    <source>
        <dbReference type="SAM" id="SignalP"/>
    </source>
</evidence>
<feature type="chain" id="PRO_5009666012" evidence="6">
    <location>
        <begin position="19"/>
        <end position="542"/>
    </location>
</feature>
<dbReference type="RefSeq" id="WP_072357602.1">
    <property type="nucleotide sequence ID" value="NZ_CBHWAX010000173.1"/>
</dbReference>
<dbReference type="STRING" id="1004.SAMN05661012_01096"/>
<evidence type="ECO:0000256" key="5">
    <source>
        <dbReference type="ARBA" id="ARBA00023237"/>
    </source>
</evidence>
<dbReference type="EMBL" id="CP140154">
    <property type="protein sequence ID" value="WQG90947.1"/>
    <property type="molecule type" value="Genomic_DNA"/>
</dbReference>
<evidence type="ECO:0000256" key="1">
    <source>
        <dbReference type="ARBA" id="ARBA00004442"/>
    </source>
</evidence>
<dbReference type="SUPFAM" id="SSF48452">
    <property type="entry name" value="TPR-like"/>
    <property type="match status" value="1"/>
</dbReference>
<dbReference type="GO" id="GO:0009279">
    <property type="term" value="C:cell outer membrane"/>
    <property type="evidence" value="ECO:0007669"/>
    <property type="project" value="UniProtKB-SubCell"/>
</dbReference>